<evidence type="ECO:0000313" key="1">
    <source>
        <dbReference type="EMBL" id="AEI96228.1"/>
    </source>
</evidence>
<gene>
    <name evidence="1" type="ordered locus">RLO149_c043320</name>
</gene>
<dbReference type="HOGENOM" id="CLU_2828537_0_0_5"/>
<dbReference type="STRING" id="391595.RLO149_c043320"/>
<accession>F7ZI92</accession>
<proteinExistence type="predicted"/>
<organism evidence="1 2">
    <name type="scientific">Roseobacter litoralis (strain ATCC 49566 / DSM 6996 / JCM 21268 / NBRC 15278 / OCh 149)</name>
    <dbReference type="NCBI Taxonomy" id="391595"/>
    <lineage>
        <taxon>Bacteria</taxon>
        <taxon>Pseudomonadati</taxon>
        <taxon>Pseudomonadota</taxon>
        <taxon>Alphaproteobacteria</taxon>
        <taxon>Rhodobacterales</taxon>
        <taxon>Roseobacteraceae</taxon>
        <taxon>Roseobacter</taxon>
    </lineage>
</organism>
<dbReference type="KEGG" id="rli:RLO149_c043320"/>
<keyword evidence="2" id="KW-1185">Reference proteome</keyword>
<sequence>MKNFALTAAAVVQVKTSTVPFDNEGATLPGTRYLPEVHDGSFLSAGVVTGTIPAYESRRNNPGWVG</sequence>
<evidence type="ECO:0000313" key="2">
    <source>
        <dbReference type="Proteomes" id="UP000001353"/>
    </source>
</evidence>
<dbReference type="RefSeq" id="WP_013964107.1">
    <property type="nucleotide sequence ID" value="NC_015730.1"/>
</dbReference>
<dbReference type="EMBL" id="CP002623">
    <property type="protein sequence ID" value="AEI96228.1"/>
    <property type="molecule type" value="Genomic_DNA"/>
</dbReference>
<reference evidence="1 2" key="1">
    <citation type="journal article" date="2011" name="BMC Genomics">
        <title>Comparative genome analysis and genome-guided physiological analysis of Roseobacter litoralis.</title>
        <authorList>
            <person name="Kalhoefer D."/>
            <person name="Thole S."/>
            <person name="Voget S."/>
            <person name="Lehmann R."/>
            <person name="Liesegang H."/>
            <person name="Wollher A."/>
            <person name="Daniel R."/>
            <person name="Simon M."/>
            <person name="Brinkhoff T."/>
        </authorList>
    </citation>
    <scope>NUCLEOTIDE SEQUENCE [LARGE SCALE GENOMIC DNA]</scope>
    <source>
        <strain evidence="2">ATCC 49566 / DSM 6996 / JCM 21268 / NBRC 15278 / OCh 149</strain>
    </source>
</reference>
<dbReference type="Proteomes" id="UP000001353">
    <property type="component" value="Chromosome"/>
</dbReference>
<dbReference type="OrthoDB" id="9805123at2"/>
<name>F7ZI92_ROSLO</name>
<dbReference type="AlphaFoldDB" id="F7ZI92"/>
<protein>
    <submittedName>
        <fullName evidence="1">Uncharacterized protein</fullName>
    </submittedName>
</protein>